<dbReference type="Proteomes" id="UP000230750">
    <property type="component" value="Unassembled WGS sequence"/>
</dbReference>
<dbReference type="InterPro" id="IPR050726">
    <property type="entry name" value="mGluR"/>
</dbReference>
<feature type="compositionally biased region" description="Polar residues" evidence="11">
    <location>
        <begin position="517"/>
        <end position="532"/>
    </location>
</feature>
<evidence type="ECO:0000256" key="12">
    <source>
        <dbReference type="SAM" id="Phobius"/>
    </source>
</evidence>
<name>A0A2G8K8E1_STIJA</name>
<feature type="transmembrane region" description="Helical" evidence="12">
    <location>
        <begin position="265"/>
        <end position="287"/>
    </location>
</feature>
<evidence type="ECO:0000256" key="10">
    <source>
        <dbReference type="ARBA" id="ARBA00023224"/>
    </source>
</evidence>
<dbReference type="OrthoDB" id="425344at2759"/>
<keyword evidence="3" id="KW-1003">Cell membrane</keyword>
<dbReference type="Pfam" id="PF07562">
    <property type="entry name" value="NCD3G"/>
    <property type="match status" value="1"/>
</dbReference>
<protein>
    <submittedName>
        <fullName evidence="14">Putative metabotropic glutamate receptor 1-like</fullName>
    </submittedName>
</protein>
<keyword evidence="5 12" id="KW-1133">Transmembrane helix</keyword>
<dbReference type="PROSITE" id="PS00981">
    <property type="entry name" value="G_PROTEIN_RECEP_F3_3"/>
    <property type="match status" value="1"/>
</dbReference>
<feature type="transmembrane region" description="Helical" evidence="12">
    <location>
        <begin position="299"/>
        <end position="322"/>
    </location>
</feature>
<feature type="compositionally biased region" description="Basic residues" evidence="11">
    <location>
        <begin position="436"/>
        <end position="456"/>
    </location>
</feature>
<evidence type="ECO:0000256" key="7">
    <source>
        <dbReference type="ARBA" id="ARBA00023136"/>
    </source>
</evidence>
<evidence type="ECO:0000313" key="15">
    <source>
        <dbReference type="Proteomes" id="UP000230750"/>
    </source>
</evidence>
<dbReference type="CDD" id="cd15285">
    <property type="entry name" value="7tmC_mGluR_group1"/>
    <property type="match status" value="1"/>
</dbReference>
<feature type="region of interest" description="Disordered" evidence="11">
    <location>
        <begin position="502"/>
        <end position="532"/>
    </location>
</feature>
<keyword evidence="10" id="KW-0807">Transducer</keyword>
<keyword evidence="6" id="KW-0297">G-protein coupled receptor</keyword>
<dbReference type="InterPro" id="IPR017978">
    <property type="entry name" value="GPCR_3_C"/>
</dbReference>
<feature type="transmembrane region" description="Helical" evidence="12">
    <location>
        <begin position="181"/>
        <end position="208"/>
    </location>
</feature>
<dbReference type="PRINTS" id="PR00248">
    <property type="entry name" value="GPCRMGR"/>
</dbReference>
<feature type="region of interest" description="Disordered" evidence="11">
    <location>
        <begin position="419"/>
        <end position="485"/>
    </location>
</feature>
<evidence type="ECO:0000256" key="2">
    <source>
        <dbReference type="ARBA" id="ARBA00007242"/>
    </source>
</evidence>
<dbReference type="AlphaFoldDB" id="A0A2G8K8E1"/>
<evidence type="ECO:0000256" key="4">
    <source>
        <dbReference type="ARBA" id="ARBA00022692"/>
    </source>
</evidence>
<feature type="transmembrane region" description="Helical" evidence="12">
    <location>
        <begin position="110"/>
        <end position="127"/>
    </location>
</feature>
<dbReference type="PROSITE" id="PS50259">
    <property type="entry name" value="G_PROTEIN_RECEP_F3_4"/>
    <property type="match status" value="1"/>
</dbReference>
<organism evidence="14 15">
    <name type="scientific">Stichopus japonicus</name>
    <name type="common">Sea cucumber</name>
    <dbReference type="NCBI Taxonomy" id="307972"/>
    <lineage>
        <taxon>Eukaryota</taxon>
        <taxon>Metazoa</taxon>
        <taxon>Echinodermata</taxon>
        <taxon>Eleutherozoa</taxon>
        <taxon>Echinozoa</taxon>
        <taxon>Holothuroidea</taxon>
        <taxon>Aspidochirotacea</taxon>
        <taxon>Aspidochirotida</taxon>
        <taxon>Stichopodidae</taxon>
        <taxon>Apostichopus</taxon>
    </lineage>
</organism>
<dbReference type="EMBL" id="MRZV01000786">
    <property type="protein sequence ID" value="PIK44281.1"/>
    <property type="molecule type" value="Genomic_DNA"/>
</dbReference>
<comment type="subcellular location">
    <subcellularLocation>
        <location evidence="1">Cell membrane</location>
        <topology evidence="1">Multi-pass membrane protein</topology>
    </subcellularLocation>
</comment>
<evidence type="ECO:0000313" key="14">
    <source>
        <dbReference type="EMBL" id="PIK44281.1"/>
    </source>
</evidence>
<gene>
    <name evidence="14" type="ORF">BSL78_18871</name>
</gene>
<keyword evidence="15" id="KW-1185">Reference proteome</keyword>
<evidence type="ECO:0000256" key="8">
    <source>
        <dbReference type="ARBA" id="ARBA00023170"/>
    </source>
</evidence>
<feature type="region of interest" description="Disordered" evidence="11">
    <location>
        <begin position="654"/>
        <end position="681"/>
    </location>
</feature>
<dbReference type="InterPro" id="IPR000162">
    <property type="entry name" value="GPCR_3_mtglu_rcpt"/>
</dbReference>
<keyword evidence="8 14" id="KW-0675">Receptor</keyword>
<dbReference type="PANTHER" id="PTHR24060">
    <property type="entry name" value="METABOTROPIC GLUTAMATE RECEPTOR"/>
    <property type="match status" value="1"/>
</dbReference>
<evidence type="ECO:0000256" key="9">
    <source>
        <dbReference type="ARBA" id="ARBA00023180"/>
    </source>
</evidence>
<comment type="caution">
    <text evidence="14">The sequence shown here is derived from an EMBL/GenBank/DDBJ whole genome shotgun (WGS) entry which is preliminary data.</text>
</comment>
<evidence type="ECO:0000256" key="3">
    <source>
        <dbReference type="ARBA" id="ARBA00022475"/>
    </source>
</evidence>
<reference evidence="14 15" key="1">
    <citation type="journal article" date="2017" name="PLoS Biol.">
        <title>The sea cucumber genome provides insights into morphological evolution and visceral regeneration.</title>
        <authorList>
            <person name="Zhang X."/>
            <person name="Sun L."/>
            <person name="Yuan J."/>
            <person name="Sun Y."/>
            <person name="Gao Y."/>
            <person name="Zhang L."/>
            <person name="Li S."/>
            <person name="Dai H."/>
            <person name="Hamel J.F."/>
            <person name="Liu C."/>
            <person name="Yu Y."/>
            <person name="Liu S."/>
            <person name="Lin W."/>
            <person name="Guo K."/>
            <person name="Jin S."/>
            <person name="Xu P."/>
            <person name="Storey K.B."/>
            <person name="Huan P."/>
            <person name="Zhang T."/>
            <person name="Zhou Y."/>
            <person name="Zhang J."/>
            <person name="Lin C."/>
            <person name="Li X."/>
            <person name="Xing L."/>
            <person name="Huo D."/>
            <person name="Sun M."/>
            <person name="Wang L."/>
            <person name="Mercier A."/>
            <person name="Li F."/>
            <person name="Yang H."/>
            <person name="Xiang J."/>
        </authorList>
    </citation>
    <scope>NUCLEOTIDE SEQUENCE [LARGE SCALE GENOMIC DNA]</scope>
    <source>
        <strain evidence="14">Shaxun</strain>
        <tissue evidence="14">Muscle</tissue>
    </source>
</reference>
<evidence type="ECO:0000256" key="1">
    <source>
        <dbReference type="ARBA" id="ARBA00004651"/>
    </source>
</evidence>
<evidence type="ECO:0000256" key="5">
    <source>
        <dbReference type="ARBA" id="ARBA00022989"/>
    </source>
</evidence>
<evidence type="ECO:0000259" key="13">
    <source>
        <dbReference type="PROSITE" id="PS50259"/>
    </source>
</evidence>
<evidence type="ECO:0000256" key="6">
    <source>
        <dbReference type="ARBA" id="ARBA00023040"/>
    </source>
</evidence>
<keyword evidence="9" id="KW-0325">Glycoprotein</keyword>
<sequence>MVESYCSKPCKKGQVKDIRDNIQCCWACVPCGLREIVKDEFTCQECEEGEAPNAELTDCDIIDVEFMRWSDSQAIFAIVLASLGLICTSFVIVTFIRYNGTPIIKASSRENSYILLIGITTCFALTFPYVSKPSTFVCYLQRICLGLSFCLCYASLVVRTNRMARILAGSKKKILTRKPRFLSGTAQVVITIIIISVEVAIIVAFLIVEPPEAIIVYPTFNTARLICKPFTRGMVAPLGYDAFLVGMCTLYAFKTRNLPENFNEAKYIAFTMYTTCVVWLAFIPLYFGSAHMREIVVCFAVSISSAVALACLFLPKTYIILFKPERNRRSSMTTSTLVRMHVGSFYDSSSRGFSSNNGTVDFSREKLLRSKSNNSRSSVGSGRSSIFASFRRRNNSVPAPKKMLALERDLNQRRRMPVYRFASSSPQSTSPVTAPKSRRTNARWSGNKKKEKKVKNKCNDIIQEASCGSDDKKSLPPAPTTNTEIIDTKPPLVKRRTRSLDGDLQQVGNGPIETVNGLGNSSTTDDVDPTSPNVNTISKSADDLLGSEPDITRQKGTFLMNKLYNHGPNESPRIVINRAITSSFRNIPSSTTSSIDHLSQCSNPLQLTDNYLYSSSRENSIGDQNSDVIVVEPDVSKASTSETCNEQLAAENNNEYCTNGPVPRNDHGSSDDLSSGKGSNPFINDGVFDELMAMLVEMKSSDV</sequence>
<dbReference type="STRING" id="307972.A0A2G8K8E1"/>
<proteinExistence type="inferred from homology"/>
<keyword evidence="7 12" id="KW-0472">Membrane</keyword>
<feature type="transmembrane region" description="Helical" evidence="12">
    <location>
        <begin position="139"/>
        <end position="160"/>
    </location>
</feature>
<comment type="similarity">
    <text evidence="2">Belongs to the G-protein coupled receptor 3 family.</text>
</comment>
<dbReference type="PRINTS" id="PR00593">
    <property type="entry name" value="MTABOTROPICR"/>
</dbReference>
<feature type="transmembrane region" description="Helical" evidence="12">
    <location>
        <begin position="74"/>
        <end position="98"/>
    </location>
</feature>
<dbReference type="GO" id="GO:0004930">
    <property type="term" value="F:G protein-coupled receptor activity"/>
    <property type="evidence" value="ECO:0007669"/>
    <property type="project" value="UniProtKB-KW"/>
</dbReference>
<dbReference type="Gene3D" id="2.10.50.30">
    <property type="entry name" value="GPCR, family 3, nine cysteines domain"/>
    <property type="match status" value="1"/>
</dbReference>
<evidence type="ECO:0000256" key="11">
    <source>
        <dbReference type="SAM" id="MobiDB-lite"/>
    </source>
</evidence>
<dbReference type="Pfam" id="PF00003">
    <property type="entry name" value="7tm_3"/>
    <property type="match status" value="1"/>
</dbReference>
<dbReference type="GO" id="GO:0005886">
    <property type="term" value="C:plasma membrane"/>
    <property type="evidence" value="ECO:0007669"/>
    <property type="project" value="UniProtKB-SubCell"/>
</dbReference>
<dbReference type="FunFam" id="2.10.50.30:FF:000001">
    <property type="entry name" value="metabotropic glutamate receptor 1"/>
    <property type="match status" value="1"/>
</dbReference>
<feature type="compositionally biased region" description="Polar residues" evidence="11">
    <location>
        <begin position="422"/>
        <end position="432"/>
    </location>
</feature>
<feature type="domain" description="G-protein coupled receptors family 3 profile" evidence="13">
    <location>
        <begin position="73"/>
        <end position="336"/>
    </location>
</feature>
<dbReference type="InterPro" id="IPR000337">
    <property type="entry name" value="GPCR_3"/>
</dbReference>
<dbReference type="InterPro" id="IPR038550">
    <property type="entry name" value="GPCR_3_9-Cys_sf"/>
</dbReference>
<dbReference type="InterPro" id="IPR011500">
    <property type="entry name" value="GPCR_3_9-Cys_dom"/>
</dbReference>
<keyword evidence="4 12" id="KW-0812">Transmembrane</keyword>
<dbReference type="InterPro" id="IPR017979">
    <property type="entry name" value="GPCR_3_CS"/>
</dbReference>
<accession>A0A2G8K8E1</accession>